<dbReference type="InterPro" id="IPR051598">
    <property type="entry name" value="TSUP/Inactive_protease-like"/>
</dbReference>
<evidence type="ECO:0000256" key="1">
    <source>
        <dbReference type="ARBA" id="ARBA00004141"/>
    </source>
</evidence>
<feature type="transmembrane region" description="Helical" evidence="5">
    <location>
        <begin position="235"/>
        <end position="257"/>
    </location>
</feature>
<feature type="transmembrane region" description="Helical" evidence="5">
    <location>
        <begin position="83"/>
        <end position="100"/>
    </location>
</feature>
<comment type="subcellular location">
    <subcellularLocation>
        <location evidence="5">Cell membrane</location>
        <topology evidence="5">Multi-pass membrane protein</topology>
    </subcellularLocation>
    <subcellularLocation>
        <location evidence="1">Membrane</location>
        <topology evidence="1">Multi-pass membrane protein</topology>
    </subcellularLocation>
</comment>
<keyword evidence="4 5" id="KW-0472">Membrane</keyword>
<keyword evidence="5" id="KW-1003">Cell membrane</keyword>
<evidence type="ECO:0000256" key="5">
    <source>
        <dbReference type="RuleBase" id="RU363041"/>
    </source>
</evidence>
<evidence type="ECO:0000256" key="3">
    <source>
        <dbReference type="ARBA" id="ARBA00022989"/>
    </source>
</evidence>
<name>A0A0N1KRQ4_CHRID</name>
<evidence type="ECO:0000256" key="4">
    <source>
        <dbReference type="ARBA" id="ARBA00023136"/>
    </source>
</evidence>
<dbReference type="Proteomes" id="UP000037953">
    <property type="component" value="Unassembled WGS sequence"/>
</dbReference>
<evidence type="ECO:0000313" key="6">
    <source>
        <dbReference type="EMBL" id="KPE49059.1"/>
    </source>
</evidence>
<dbReference type="InterPro" id="IPR002781">
    <property type="entry name" value="TM_pro_TauE-like"/>
</dbReference>
<feature type="transmembrane region" description="Helical" evidence="5">
    <location>
        <begin position="106"/>
        <end position="124"/>
    </location>
</feature>
<dbReference type="PANTHER" id="PTHR43701">
    <property type="entry name" value="MEMBRANE TRANSPORTER PROTEIN MJ0441-RELATED"/>
    <property type="match status" value="1"/>
</dbReference>
<organism evidence="6 7">
    <name type="scientific">Chryseobacterium indologenes</name>
    <name type="common">Flavobacterium indologenes</name>
    <dbReference type="NCBI Taxonomy" id="253"/>
    <lineage>
        <taxon>Bacteria</taxon>
        <taxon>Pseudomonadati</taxon>
        <taxon>Bacteroidota</taxon>
        <taxon>Flavobacteriia</taxon>
        <taxon>Flavobacteriales</taxon>
        <taxon>Weeksellaceae</taxon>
        <taxon>Chryseobacterium group</taxon>
        <taxon>Chryseobacterium</taxon>
    </lineage>
</organism>
<sequence>MVIKLIPQYKSMEHWEIFFFFLIIAFVYSSIGFGGGSSYLAVLAIYNLPYEEIRLTALICNVIVVIGGVYIYLKNKQVNWKKVIPLTLVSVPMAYLGAVLKISKETFFLILGATLMVAAILLWVKTETKNEESIIENSKTSVVRNSFLGGGIGFLSGLVGIGGGIFLSPLLNLMKWDTPRRIAATSSVFILVNSISGIFGQASKVSVNIDFFRVLGLCLAVFIGGQIGARMSLKWNALVIKRMTAVLVLVAGVNILIKYW</sequence>
<feature type="transmembrane region" description="Helical" evidence="5">
    <location>
        <begin position="211"/>
        <end position="229"/>
    </location>
</feature>
<feature type="transmembrane region" description="Helical" evidence="5">
    <location>
        <begin position="145"/>
        <end position="170"/>
    </location>
</feature>
<comment type="similarity">
    <text evidence="5">Belongs to the 4-toluene sulfonate uptake permease (TSUP) (TC 2.A.102) family.</text>
</comment>
<dbReference type="GO" id="GO:0005886">
    <property type="term" value="C:plasma membrane"/>
    <property type="evidence" value="ECO:0007669"/>
    <property type="project" value="UniProtKB-SubCell"/>
</dbReference>
<accession>A0A0N1KRQ4</accession>
<comment type="caution">
    <text evidence="6">The sequence shown here is derived from an EMBL/GenBank/DDBJ whole genome shotgun (WGS) entry which is preliminary data.</text>
</comment>
<protein>
    <recommendedName>
        <fullName evidence="5">Probable membrane transporter protein</fullName>
    </recommendedName>
</protein>
<evidence type="ECO:0000313" key="7">
    <source>
        <dbReference type="Proteomes" id="UP000037953"/>
    </source>
</evidence>
<evidence type="ECO:0000256" key="2">
    <source>
        <dbReference type="ARBA" id="ARBA00022692"/>
    </source>
</evidence>
<keyword evidence="3 5" id="KW-1133">Transmembrane helix</keyword>
<dbReference type="PATRIC" id="fig|253.9.peg.2842"/>
<keyword evidence="2 5" id="KW-0812">Transmembrane</keyword>
<feature type="transmembrane region" description="Helical" evidence="5">
    <location>
        <begin position="182"/>
        <end position="199"/>
    </location>
</feature>
<dbReference type="AlphaFoldDB" id="A0A0N1KRQ4"/>
<reference evidence="7" key="2">
    <citation type="submission" date="2015-09" db="EMBL/GenBank/DDBJ databases">
        <title>Draft genome sequence of a multidrug-resistant Chryseobacterium indologenes isolate from Malaysia.</title>
        <authorList>
            <person name="Yu C.Y."/>
            <person name="Ang G.Y."/>
            <person name="Chan K.-G."/>
        </authorList>
    </citation>
    <scope>NUCLEOTIDE SEQUENCE [LARGE SCALE GENOMIC DNA]</scope>
    <source>
        <strain evidence="7">CI_885</strain>
    </source>
</reference>
<dbReference type="Pfam" id="PF01925">
    <property type="entry name" value="TauE"/>
    <property type="match status" value="1"/>
</dbReference>
<feature type="transmembrane region" description="Helical" evidence="5">
    <location>
        <begin position="53"/>
        <end position="71"/>
    </location>
</feature>
<reference evidence="6 7" key="1">
    <citation type="journal article" date="2015" name="Genom Data">
        <title>Draft genome sequence of a multidrug-resistant Chryseobacterium indologenes isolate from Malaysia.</title>
        <authorList>
            <person name="Yu C.Y."/>
            <person name="Ang G.Y."/>
            <person name="Cheng H.J."/>
            <person name="Cheong Y.M."/>
            <person name="Yin W.F."/>
            <person name="Chan K.G."/>
        </authorList>
    </citation>
    <scope>NUCLEOTIDE SEQUENCE [LARGE SCALE GENOMIC DNA]</scope>
    <source>
        <strain evidence="6 7">CI_885</strain>
    </source>
</reference>
<proteinExistence type="inferred from homology"/>
<dbReference type="EMBL" id="LJOD01000027">
    <property type="protein sequence ID" value="KPE49059.1"/>
    <property type="molecule type" value="Genomic_DNA"/>
</dbReference>
<dbReference type="PANTHER" id="PTHR43701:SF5">
    <property type="entry name" value="MEMBRANE TRANSPORTER PROTEIN-RELATED"/>
    <property type="match status" value="1"/>
</dbReference>
<feature type="transmembrane region" description="Helical" evidence="5">
    <location>
        <begin position="20"/>
        <end position="47"/>
    </location>
</feature>
<gene>
    <name evidence="6" type="ORF">AOB46_22060</name>
</gene>